<dbReference type="Proteomes" id="UP000053593">
    <property type="component" value="Unassembled WGS sequence"/>
</dbReference>
<gene>
    <name evidence="1" type="ORF">GYMLUDRAFT_242854</name>
</gene>
<accession>A0A0D0BEF6</accession>
<dbReference type="AlphaFoldDB" id="A0A0D0BEF6"/>
<evidence type="ECO:0000313" key="1">
    <source>
        <dbReference type="EMBL" id="KIK62165.1"/>
    </source>
</evidence>
<proteinExistence type="predicted"/>
<dbReference type="EMBL" id="KN834768">
    <property type="protein sequence ID" value="KIK62165.1"/>
    <property type="molecule type" value="Genomic_DNA"/>
</dbReference>
<sequence>MSMMIVLDTFKNAAPNSGDLDEISPEVFEPITYELVDPSGQQSPTTTKVPGKVIAGYSDDCLLIQGFVNHLRFGMTVSVTIVGMSAEGMYCLGGMRRFFFCPNGGSRIRTSRPEINFDTAYIMPLTTGCSCHV</sequence>
<protein>
    <submittedName>
        <fullName evidence="1">Uncharacterized protein</fullName>
    </submittedName>
</protein>
<evidence type="ECO:0000313" key="2">
    <source>
        <dbReference type="Proteomes" id="UP000053593"/>
    </source>
</evidence>
<reference evidence="1 2" key="1">
    <citation type="submission" date="2014-04" db="EMBL/GenBank/DDBJ databases">
        <title>Evolutionary Origins and Diversification of the Mycorrhizal Mutualists.</title>
        <authorList>
            <consortium name="DOE Joint Genome Institute"/>
            <consortium name="Mycorrhizal Genomics Consortium"/>
            <person name="Kohler A."/>
            <person name="Kuo A."/>
            <person name="Nagy L.G."/>
            <person name="Floudas D."/>
            <person name="Copeland A."/>
            <person name="Barry K.W."/>
            <person name="Cichocki N."/>
            <person name="Veneault-Fourrey C."/>
            <person name="LaButti K."/>
            <person name="Lindquist E.A."/>
            <person name="Lipzen A."/>
            <person name="Lundell T."/>
            <person name="Morin E."/>
            <person name="Murat C."/>
            <person name="Riley R."/>
            <person name="Ohm R."/>
            <person name="Sun H."/>
            <person name="Tunlid A."/>
            <person name="Henrissat B."/>
            <person name="Grigoriev I.V."/>
            <person name="Hibbett D.S."/>
            <person name="Martin F."/>
        </authorList>
    </citation>
    <scope>NUCLEOTIDE SEQUENCE [LARGE SCALE GENOMIC DNA]</scope>
    <source>
        <strain evidence="1 2">FD-317 M1</strain>
    </source>
</reference>
<organism evidence="1 2">
    <name type="scientific">Collybiopsis luxurians FD-317 M1</name>
    <dbReference type="NCBI Taxonomy" id="944289"/>
    <lineage>
        <taxon>Eukaryota</taxon>
        <taxon>Fungi</taxon>
        <taxon>Dikarya</taxon>
        <taxon>Basidiomycota</taxon>
        <taxon>Agaricomycotina</taxon>
        <taxon>Agaricomycetes</taxon>
        <taxon>Agaricomycetidae</taxon>
        <taxon>Agaricales</taxon>
        <taxon>Marasmiineae</taxon>
        <taxon>Omphalotaceae</taxon>
        <taxon>Collybiopsis</taxon>
        <taxon>Collybiopsis luxurians</taxon>
    </lineage>
</organism>
<keyword evidence="2" id="KW-1185">Reference proteome</keyword>
<name>A0A0D0BEF6_9AGAR</name>
<dbReference type="HOGENOM" id="CLU_1906948_0_0_1"/>